<protein>
    <recommendedName>
        <fullName evidence="4">Phosphate ABC transporter substrate-binding protein</fullName>
    </recommendedName>
</protein>
<sequence>MKKNILILLLSALFTLPAFADIVIVGNPALPDGLTKKDAKRIFLGKNNKFIQDDLYLIELSATNPLKAQFHKKVTKKSLAQLESYWSKQLFTGKATPPVEVADANTVKATIRQHPNGISYMDEADVDSSVKILFKP</sequence>
<keyword evidence="1" id="KW-0732">Signal</keyword>
<gene>
    <name evidence="2" type="ORF">FR932_02930</name>
</gene>
<dbReference type="SUPFAM" id="SSF53850">
    <property type="entry name" value="Periplasmic binding protein-like II"/>
    <property type="match status" value="1"/>
</dbReference>
<dbReference type="RefSeq" id="WP_019443057.1">
    <property type="nucleotide sequence ID" value="NZ_ALOE01000039.1"/>
</dbReference>
<evidence type="ECO:0000313" key="3">
    <source>
        <dbReference type="Proteomes" id="UP000327424"/>
    </source>
</evidence>
<feature type="chain" id="PRO_5023813356" description="Phosphate ABC transporter substrate-binding protein" evidence="1">
    <location>
        <begin position="21"/>
        <end position="136"/>
    </location>
</feature>
<evidence type="ECO:0008006" key="4">
    <source>
        <dbReference type="Google" id="ProtNLM"/>
    </source>
</evidence>
<dbReference type="EMBL" id="CP044399">
    <property type="protein sequence ID" value="QFI36865.1"/>
    <property type="molecule type" value="Genomic_DNA"/>
</dbReference>
<organism evidence="2 3">
    <name type="scientific">Moritella marina ATCC 15381</name>
    <dbReference type="NCBI Taxonomy" id="1202962"/>
    <lineage>
        <taxon>Bacteria</taxon>
        <taxon>Pseudomonadati</taxon>
        <taxon>Pseudomonadota</taxon>
        <taxon>Gammaproteobacteria</taxon>
        <taxon>Alteromonadales</taxon>
        <taxon>Moritellaceae</taxon>
        <taxon>Moritella</taxon>
    </lineage>
</organism>
<dbReference type="AlphaFoldDB" id="A0A5J6WJ95"/>
<reference evidence="2 3" key="1">
    <citation type="submission" date="2019-09" db="EMBL/GenBank/DDBJ databases">
        <title>Hybrid Assembly of the complete Genome of the Deep-Sea Bacterium Moritella marina from long Nanopore and Illumina reads.</title>
        <authorList>
            <person name="Magin S."/>
            <person name="Georgoulis A."/>
            <person name="Papadimitriou K."/>
            <person name="Iliakis G."/>
            <person name="Vorgias C.E."/>
        </authorList>
    </citation>
    <scope>NUCLEOTIDE SEQUENCE [LARGE SCALE GENOMIC DNA]</scope>
    <source>
        <strain evidence="2 3">MP-1</strain>
    </source>
</reference>
<dbReference type="Proteomes" id="UP000327424">
    <property type="component" value="Chromosome"/>
</dbReference>
<dbReference type="OrthoDB" id="5368544at2"/>
<keyword evidence="3" id="KW-1185">Reference proteome</keyword>
<feature type="signal peptide" evidence="1">
    <location>
        <begin position="1"/>
        <end position="20"/>
    </location>
</feature>
<name>A0A5J6WJ95_MORMI</name>
<accession>A0A5J6WJ95</accession>
<evidence type="ECO:0000256" key="1">
    <source>
        <dbReference type="SAM" id="SignalP"/>
    </source>
</evidence>
<dbReference type="KEGG" id="mmaa:FR932_02930"/>
<dbReference type="Gene3D" id="3.40.190.10">
    <property type="entry name" value="Periplasmic binding protein-like II"/>
    <property type="match status" value="1"/>
</dbReference>
<proteinExistence type="predicted"/>
<evidence type="ECO:0000313" key="2">
    <source>
        <dbReference type="EMBL" id="QFI36865.1"/>
    </source>
</evidence>